<dbReference type="OrthoDB" id="5556956at2759"/>
<feature type="compositionally biased region" description="Polar residues" evidence="1">
    <location>
        <begin position="103"/>
        <end position="112"/>
    </location>
</feature>
<evidence type="ECO:0000256" key="1">
    <source>
        <dbReference type="SAM" id="MobiDB-lite"/>
    </source>
</evidence>
<protein>
    <submittedName>
        <fullName evidence="2">Uncharacterized protein</fullName>
    </submittedName>
</protein>
<dbReference type="AlphaFoldDB" id="A0A316VJ88"/>
<dbReference type="PANTHER" id="PTHR28096">
    <property type="entry name" value="PROTEIN FAF1"/>
    <property type="match status" value="1"/>
</dbReference>
<dbReference type="GeneID" id="37017478"/>
<dbReference type="EMBL" id="KZ819602">
    <property type="protein sequence ID" value="PWN37128.1"/>
    <property type="molecule type" value="Genomic_DNA"/>
</dbReference>
<dbReference type="GO" id="GO:0000462">
    <property type="term" value="P:maturation of SSU-rRNA from tricistronic rRNA transcript (SSU-rRNA, 5.8S rRNA, LSU-rRNA)"/>
    <property type="evidence" value="ECO:0007669"/>
    <property type="project" value="TreeGrafter"/>
</dbReference>
<reference evidence="2 3" key="1">
    <citation type="journal article" date="2018" name="Mol. Biol. Evol.">
        <title>Broad Genomic Sampling Reveals a Smut Pathogenic Ancestry of the Fungal Clade Ustilaginomycotina.</title>
        <authorList>
            <person name="Kijpornyongpan T."/>
            <person name="Mondo S.J."/>
            <person name="Barry K."/>
            <person name="Sandor L."/>
            <person name="Lee J."/>
            <person name="Lipzen A."/>
            <person name="Pangilinan J."/>
            <person name="LaButti K."/>
            <person name="Hainaut M."/>
            <person name="Henrissat B."/>
            <person name="Grigoriev I.V."/>
            <person name="Spatafora J.W."/>
            <person name="Aime M.C."/>
        </authorList>
    </citation>
    <scope>NUCLEOTIDE SEQUENCE [LARGE SCALE GENOMIC DNA]</scope>
    <source>
        <strain evidence="2 3">MCA 3882</strain>
    </source>
</reference>
<dbReference type="Proteomes" id="UP000245771">
    <property type="component" value="Unassembled WGS sequence"/>
</dbReference>
<feature type="region of interest" description="Disordered" evidence="1">
    <location>
        <begin position="19"/>
        <end position="44"/>
    </location>
</feature>
<gene>
    <name evidence="2" type="ORF">FA14DRAFT_10300</name>
</gene>
<name>A0A316VJ88_9BASI</name>
<sequence>MAKEDDALAALHAHFASSFDSAPIKPINSTPKVNKSKTDKKAEVEKVVKAKTKDDLLERELGFDGSHLNKGKAKAENELKPVKASKTKPQSTRPPPETVVFGESSSGTSIPNQGGWRKFMSSKVETRKDKLEEEANKAAAEKQKKKNKSSSGDGAGDEEDAEKEKEMMTNDRALSDLLSTTLFAPQSEGIKKANGKPNLSSNSTLSRLMELSKPTLTDQAKSVGRGLGSSMFKAKEMGKMPASMRHGLRKAELQKQADQLEKAKELGIYHQSIKGLIGKGADGSDLVLGTKKKDHKARTRDKGLSMGVGRFAGGTLKLSKEEVARINKPTSSGRGAGGKRKRS</sequence>
<feature type="compositionally biased region" description="Basic and acidic residues" evidence="1">
    <location>
        <begin position="124"/>
        <end position="142"/>
    </location>
</feature>
<feature type="region of interest" description="Disordered" evidence="1">
    <location>
        <begin position="212"/>
        <end position="233"/>
    </location>
</feature>
<keyword evidence="3" id="KW-1185">Reference proteome</keyword>
<dbReference type="GO" id="GO:0005730">
    <property type="term" value="C:nucleolus"/>
    <property type="evidence" value="ECO:0007669"/>
    <property type="project" value="TreeGrafter"/>
</dbReference>
<feature type="region of interest" description="Disordered" evidence="1">
    <location>
        <begin position="62"/>
        <end position="176"/>
    </location>
</feature>
<evidence type="ECO:0000313" key="3">
    <source>
        <dbReference type="Proteomes" id="UP000245771"/>
    </source>
</evidence>
<organism evidence="2 3">
    <name type="scientific">Meira miltonrushii</name>
    <dbReference type="NCBI Taxonomy" id="1280837"/>
    <lineage>
        <taxon>Eukaryota</taxon>
        <taxon>Fungi</taxon>
        <taxon>Dikarya</taxon>
        <taxon>Basidiomycota</taxon>
        <taxon>Ustilaginomycotina</taxon>
        <taxon>Exobasidiomycetes</taxon>
        <taxon>Exobasidiales</taxon>
        <taxon>Brachybasidiaceae</taxon>
        <taxon>Meira</taxon>
    </lineage>
</organism>
<dbReference type="InParanoid" id="A0A316VJ88"/>
<feature type="compositionally biased region" description="Basic residues" evidence="1">
    <location>
        <begin position="290"/>
        <end position="299"/>
    </location>
</feature>
<proteinExistence type="predicted"/>
<dbReference type="InterPro" id="IPR053030">
    <property type="entry name" value="Ribosomal_biogenesis_FAF1-like"/>
</dbReference>
<feature type="region of interest" description="Disordered" evidence="1">
    <location>
        <begin position="290"/>
        <end position="343"/>
    </location>
</feature>
<evidence type="ECO:0000313" key="2">
    <source>
        <dbReference type="EMBL" id="PWN37128.1"/>
    </source>
</evidence>
<dbReference type="RefSeq" id="XP_025357430.1">
    <property type="nucleotide sequence ID" value="XM_025495697.1"/>
</dbReference>
<dbReference type="PANTHER" id="PTHR28096:SF1">
    <property type="entry name" value="PROTEIN FAF1"/>
    <property type="match status" value="1"/>
</dbReference>
<dbReference type="STRING" id="1280837.A0A316VJ88"/>
<accession>A0A316VJ88</accession>